<comment type="caution">
    <text evidence="2">The sequence shown here is derived from an EMBL/GenBank/DDBJ whole genome shotgun (WGS) entry which is preliminary data.</text>
</comment>
<dbReference type="Proteomes" id="UP000652219">
    <property type="component" value="Unassembled WGS sequence"/>
</dbReference>
<accession>A0A8H6N1L0</accession>
<organism evidence="2 3">
    <name type="scientific">Colletotrichum sojae</name>
    <dbReference type="NCBI Taxonomy" id="2175907"/>
    <lineage>
        <taxon>Eukaryota</taxon>
        <taxon>Fungi</taxon>
        <taxon>Dikarya</taxon>
        <taxon>Ascomycota</taxon>
        <taxon>Pezizomycotina</taxon>
        <taxon>Sordariomycetes</taxon>
        <taxon>Hypocreomycetidae</taxon>
        <taxon>Glomerellales</taxon>
        <taxon>Glomerellaceae</taxon>
        <taxon>Colletotrichum</taxon>
        <taxon>Colletotrichum orchidearum species complex</taxon>
    </lineage>
</organism>
<gene>
    <name evidence="2" type="ORF">CSOJ01_03128</name>
</gene>
<evidence type="ECO:0000256" key="1">
    <source>
        <dbReference type="SAM" id="MobiDB-lite"/>
    </source>
</evidence>
<dbReference type="AlphaFoldDB" id="A0A8H6N1L0"/>
<evidence type="ECO:0000313" key="3">
    <source>
        <dbReference type="Proteomes" id="UP000652219"/>
    </source>
</evidence>
<proteinExistence type="predicted"/>
<protein>
    <submittedName>
        <fullName evidence="2">Uncharacterized protein</fullName>
    </submittedName>
</protein>
<reference evidence="2 3" key="1">
    <citation type="journal article" date="2020" name="Phytopathology">
        <title>Genome Sequence Resources of Colletotrichum truncatum, C. plurivorum, C. musicola, and C. sojae: Four Species Pathogenic to Soybean (Glycine max).</title>
        <authorList>
            <person name="Rogerio F."/>
            <person name="Boufleur T.R."/>
            <person name="Ciampi-Guillardi M."/>
            <person name="Sukno S.A."/>
            <person name="Thon M.R."/>
            <person name="Massola Junior N.S."/>
            <person name="Baroncelli R."/>
        </authorList>
    </citation>
    <scope>NUCLEOTIDE SEQUENCE [LARGE SCALE GENOMIC DNA]</scope>
    <source>
        <strain evidence="2 3">LFN0009</strain>
    </source>
</reference>
<feature type="region of interest" description="Disordered" evidence="1">
    <location>
        <begin position="1"/>
        <end position="26"/>
    </location>
</feature>
<feature type="region of interest" description="Disordered" evidence="1">
    <location>
        <begin position="40"/>
        <end position="87"/>
    </location>
</feature>
<keyword evidence="3" id="KW-1185">Reference proteome</keyword>
<sequence length="87" mass="9384">MAYRTRYKQQADGLRHARAKTGSAPSSHMAFAVMSGGRGVASVDVGPKRLPPGRTRLGARRVPSAMIDEKSEQEPGTLAHRHFAPDS</sequence>
<dbReference type="EMBL" id="WIGN01000030">
    <property type="protein sequence ID" value="KAF6816065.1"/>
    <property type="molecule type" value="Genomic_DNA"/>
</dbReference>
<name>A0A8H6N1L0_9PEZI</name>
<evidence type="ECO:0000313" key="2">
    <source>
        <dbReference type="EMBL" id="KAF6816065.1"/>
    </source>
</evidence>